<dbReference type="GO" id="GO:0003677">
    <property type="term" value="F:DNA binding"/>
    <property type="evidence" value="ECO:0007669"/>
    <property type="project" value="InterPro"/>
</dbReference>
<dbReference type="InterPro" id="IPR007889">
    <property type="entry name" value="HTH_Psq"/>
</dbReference>
<feature type="non-terminal residue" evidence="2">
    <location>
        <position position="72"/>
    </location>
</feature>
<dbReference type="InterPro" id="IPR009057">
    <property type="entry name" value="Homeodomain-like_sf"/>
</dbReference>
<evidence type="ECO:0000313" key="3">
    <source>
        <dbReference type="Proteomes" id="UP000799441"/>
    </source>
</evidence>
<dbReference type="Proteomes" id="UP000799441">
    <property type="component" value="Unassembled WGS sequence"/>
</dbReference>
<dbReference type="OrthoDB" id="3439594at2759"/>
<accession>A0A9P4PY22</accession>
<dbReference type="SUPFAM" id="SSF46689">
    <property type="entry name" value="Homeodomain-like"/>
    <property type="match status" value="1"/>
</dbReference>
<gene>
    <name evidence="2" type="ORF">K431DRAFT_236536</name>
</gene>
<reference evidence="2" key="1">
    <citation type="journal article" date="2020" name="Stud. Mycol.">
        <title>101 Dothideomycetes genomes: a test case for predicting lifestyles and emergence of pathogens.</title>
        <authorList>
            <person name="Haridas S."/>
            <person name="Albert R."/>
            <person name="Binder M."/>
            <person name="Bloem J."/>
            <person name="Labutti K."/>
            <person name="Salamov A."/>
            <person name="Andreopoulos B."/>
            <person name="Baker S."/>
            <person name="Barry K."/>
            <person name="Bills G."/>
            <person name="Bluhm B."/>
            <person name="Cannon C."/>
            <person name="Castanera R."/>
            <person name="Culley D."/>
            <person name="Daum C."/>
            <person name="Ezra D."/>
            <person name="Gonzalez J."/>
            <person name="Henrissat B."/>
            <person name="Kuo A."/>
            <person name="Liang C."/>
            <person name="Lipzen A."/>
            <person name="Lutzoni F."/>
            <person name="Magnuson J."/>
            <person name="Mondo S."/>
            <person name="Nolan M."/>
            <person name="Ohm R."/>
            <person name="Pangilinan J."/>
            <person name="Park H.-J."/>
            <person name="Ramirez L."/>
            <person name="Alfaro M."/>
            <person name="Sun H."/>
            <person name="Tritt A."/>
            <person name="Yoshinaga Y."/>
            <person name="Zwiers L.-H."/>
            <person name="Turgeon B."/>
            <person name="Goodwin S."/>
            <person name="Spatafora J."/>
            <person name="Crous P."/>
            <person name="Grigoriev I."/>
        </authorList>
    </citation>
    <scope>NUCLEOTIDE SEQUENCE</scope>
    <source>
        <strain evidence="2">CBS 116435</strain>
    </source>
</reference>
<organism evidence="2 3">
    <name type="scientific">Polychaeton citri CBS 116435</name>
    <dbReference type="NCBI Taxonomy" id="1314669"/>
    <lineage>
        <taxon>Eukaryota</taxon>
        <taxon>Fungi</taxon>
        <taxon>Dikarya</taxon>
        <taxon>Ascomycota</taxon>
        <taxon>Pezizomycotina</taxon>
        <taxon>Dothideomycetes</taxon>
        <taxon>Dothideomycetidae</taxon>
        <taxon>Capnodiales</taxon>
        <taxon>Capnodiaceae</taxon>
        <taxon>Polychaeton</taxon>
    </lineage>
</organism>
<name>A0A9P4PY22_9PEZI</name>
<protein>
    <recommendedName>
        <fullName evidence="1">HTH psq-type domain-containing protein</fullName>
    </recommendedName>
</protein>
<keyword evidence="3" id="KW-1185">Reference proteome</keyword>
<proteinExistence type="predicted"/>
<dbReference type="Pfam" id="PF05225">
    <property type="entry name" value="HTH_psq"/>
    <property type="match status" value="1"/>
</dbReference>
<feature type="domain" description="HTH psq-type" evidence="1">
    <location>
        <begin position="4"/>
        <end position="45"/>
    </location>
</feature>
<comment type="caution">
    <text evidence="2">The sequence shown here is derived from an EMBL/GenBank/DDBJ whole genome shotgun (WGS) entry which is preliminary data.</text>
</comment>
<evidence type="ECO:0000313" key="2">
    <source>
        <dbReference type="EMBL" id="KAF2715930.1"/>
    </source>
</evidence>
<evidence type="ECO:0000259" key="1">
    <source>
        <dbReference type="Pfam" id="PF05225"/>
    </source>
</evidence>
<dbReference type="EMBL" id="MU003919">
    <property type="protein sequence ID" value="KAF2715930.1"/>
    <property type="molecule type" value="Genomic_DNA"/>
</dbReference>
<sequence length="72" mass="8019">MEKEAEIQEAIASYLRSDHSSIRATAVAFSLPYSTLRHRLAGRKSRSKANKIAQNLTENEESILVKTLSSLT</sequence>
<dbReference type="AlphaFoldDB" id="A0A9P4PY22"/>